<dbReference type="AlphaFoldDB" id="G3PGA0"/>
<proteinExistence type="predicted"/>
<accession>G3PGA0</accession>
<evidence type="ECO:0000313" key="1">
    <source>
        <dbReference type="Ensembl" id="ENSGACP00000016624.1"/>
    </source>
</evidence>
<reference evidence="1" key="2">
    <citation type="submission" date="2024-04" db="UniProtKB">
        <authorList>
            <consortium name="Ensembl"/>
        </authorList>
    </citation>
    <scope>IDENTIFICATION</scope>
</reference>
<dbReference type="InParanoid" id="G3PGA0"/>
<dbReference type="Bgee" id="ENSGACG00000012579">
    <property type="expression patterns" value="Expressed in intestinal epithelial cell and 10 other cell types or tissues"/>
</dbReference>
<organism evidence="1">
    <name type="scientific">Gasterosteus aculeatus</name>
    <name type="common">Three-spined stickleback</name>
    <dbReference type="NCBI Taxonomy" id="69293"/>
    <lineage>
        <taxon>Eukaryota</taxon>
        <taxon>Metazoa</taxon>
        <taxon>Chordata</taxon>
        <taxon>Craniata</taxon>
        <taxon>Vertebrata</taxon>
        <taxon>Euteleostomi</taxon>
        <taxon>Actinopterygii</taxon>
        <taxon>Neopterygii</taxon>
        <taxon>Teleostei</taxon>
        <taxon>Neoteleostei</taxon>
        <taxon>Acanthomorphata</taxon>
        <taxon>Eupercaria</taxon>
        <taxon>Perciformes</taxon>
        <taxon>Cottioidei</taxon>
        <taxon>Gasterosteales</taxon>
        <taxon>Gasterosteidae</taxon>
        <taxon>Gasterosteus</taxon>
    </lineage>
</organism>
<protein>
    <submittedName>
        <fullName evidence="1">Uncharacterized protein</fullName>
    </submittedName>
</protein>
<name>G3PGA0_GASAC</name>
<dbReference type="Ensembl" id="ENSGACT00000016658.1">
    <property type="protein sequence ID" value="ENSGACP00000016624.1"/>
    <property type="gene ID" value="ENSGACG00000012579.1"/>
</dbReference>
<reference evidence="1" key="1">
    <citation type="submission" date="2006-01" db="EMBL/GenBank/DDBJ databases">
        <authorList>
            <person name="Lindblad-Toh K."/>
            <person name="Mauceli E."/>
            <person name="Grabherr M."/>
            <person name="Chang J.L."/>
            <person name="Lander E.S."/>
        </authorList>
    </citation>
    <scope>NUCLEOTIDE SEQUENCE [LARGE SCALE GENOMIC DNA]</scope>
</reference>
<sequence length="133" mass="14277">MFSFLIISLSGGRGGSETKAHPVYRFLPCGGGRVPTLSTSSPSLSSFRVSSCWTLGSLEGRWREEGCLESSSQVLASTAFKKKQKQKQNQIVCYYSCDLIYIAALHGHICVLCCHDNKPESRGGGVGGAGVTR</sequence>